<dbReference type="InterPro" id="IPR018097">
    <property type="entry name" value="EGF_Ca-bd_CS"/>
</dbReference>
<feature type="domain" description="EGF-like" evidence="11">
    <location>
        <begin position="149"/>
        <end position="186"/>
    </location>
</feature>
<keyword evidence="10" id="KW-0472">Membrane</keyword>
<protein>
    <submittedName>
        <fullName evidence="12">Delta-like protein C</fullName>
    </submittedName>
</protein>
<proteinExistence type="predicted"/>
<comment type="caution">
    <text evidence="8">Lacks conserved residue(s) required for the propagation of feature annotation.</text>
</comment>
<feature type="disulfide bond" evidence="8">
    <location>
        <begin position="134"/>
        <end position="143"/>
    </location>
</feature>
<gene>
    <name evidence="12" type="primary">dlc</name>
    <name evidence="12" type="ORF">AVEN_49176_1</name>
</gene>
<keyword evidence="4" id="KW-0732">Signal</keyword>
<feature type="compositionally biased region" description="Basic and acidic residues" evidence="9">
    <location>
        <begin position="916"/>
        <end position="949"/>
    </location>
</feature>
<dbReference type="Gene3D" id="2.90.20.10">
    <property type="entry name" value="Plasmodium vivax P25 domain"/>
    <property type="match status" value="1"/>
</dbReference>
<feature type="non-terminal residue" evidence="12">
    <location>
        <position position="1"/>
    </location>
</feature>
<dbReference type="GO" id="GO:0050769">
    <property type="term" value="P:positive regulation of neurogenesis"/>
    <property type="evidence" value="ECO:0007669"/>
    <property type="project" value="UniProtKB-ARBA"/>
</dbReference>
<keyword evidence="5" id="KW-0677">Repeat</keyword>
<keyword evidence="2" id="KW-0964">Secreted</keyword>
<dbReference type="PROSITE" id="PS50026">
    <property type="entry name" value="EGF_3"/>
    <property type="match status" value="7"/>
</dbReference>
<reference evidence="12 13" key="1">
    <citation type="journal article" date="2019" name="Sci. Rep.">
        <title>Orb-weaving spider Araneus ventricosus genome elucidates the spidroin gene catalogue.</title>
        <authorList>
            <person name="Kono N."/>
            <person name="Nakamura H."/>
            <person name="Ohtoshi R."/>
            <person name="Moran D.A.P."/>
            <person name="Shinohara A."/>
            <person name="Yoshida Y."/>
            <person name="Fujiwara M."/>
            <person name="Mori M."/>
            <person name="Tomita M."/>
            <person name="Arakawa K."/>
        </authorList>
    </citation>
    <scope>NUCLEOTIDE SEQUENCE [LARGE SCALE GENOMIC DNA]</scope>
</reference>
<name>A0A4Y2J4C1_ARAVE</name>
<feature type="disulfide bond" evidence="8">
    <location>
        <begin position="176"/>
        <end position="185"/>
    </location>
</feature>
<dbReference type="InterPro" id="IPR049883">
    <property type="entry name" value="NOTCH1_EGF-like"/>
</dbReference>
<comment type="caution">
    <text evidence="12">The sequence shown here is derived from an EMBL/GenBank/DDBJ whole genome shotgun (WGS) entry which is preliminary data.</text>
</comment>
<evidence type="ECO:0000256" key="1">
    <source>
        <dbReference type="ARBA" id="ARBA00004613"/>
    </source>
</evidence>
<feature type="disulfide bond" evidence="8">
    <location>
        <begin position="778"/>
        <end position="787"/>
    </location>
</feature>
<dbReference type="PROSITE" id="PS00022">
    <property type="entry name" value="EGF_1"/>
    <property type="match status" value="5"/>
</dbReference>
<dbReference type="GO" id="GO:0048056">
    <property type="term" value="P:R3/R4 cell differentiation"/>
    <property type="evidence" value="ECO:0007669"/>
    <property type="project" value="UniProtKB-ARBA"/>
</dbReference>
<organism evidence="12 13">
    <name type="scientific">Araneus ventricosus</name>
    <name type="common">Orbweaver spider</name>
    <name type="synonym">Epeira ventricosa</name>
    <dbReference type="NCBI Taxonomy" id="182803"/>
    <lineage>
        <taxon>Eukaryota</taxon>
        <taxon>Metazoa</taxon>
        <taxon>Ecdysozoa</taxon>
        <taxon>Arthropoda</taxon>
        <taxon>Chelicerata</taxon>
        <taxon>Arachnida</taxon>
        <taxon>Araneae</taxon>
        <taxon>Araneomorphae</taxon>
        <taxon>Entelegynae</taxon>
        <taxon>Araneoidea</taxon>
        <taxon>Araneidae</taxon>
        <taxon>Araneus</taxon>
    </lineage>
</organism>
<evidence type="ECO:0000313" key="12">
    <source>
        <dbReference type="EMBL" id="GBM84967.1"/>
    </source>
</evidence>
<dbReference type="FunFam" id="2.10.25.10:FF:000012">
    <property type="entry name" value="Delta-like protein"/>
    <property type="match status" value="2"/>
</dbReference>
<evidence type="ECO:0000259" key="11">
    <source>
        <dbReference type="PROSITE" id="PS50026"/>
    </source>
</evidence>
<dbReference type="Pfam" id="PF07645">
    <property type="entry name" value="EGF_CA"/>
    <property type="match status" value="1"/>
</dbReference>
<dbReference type="PANTHER" id="PTHR12916">
    <property type="entry name" value="CYTOCHROME C OXIDASE POLYPEPTIDE VIC-2"/>
    <property type="match status" value="1"/>
</dbReference>
<feature type="domain" description="EGF-like" evidence="11">
    <location>
        <begin position="708"/>
        <end position="745"/>
    </location>
</feature>
<evidence type="ECO:0000256" key="8">
    <source>
        <dbReference type="PROSITE-ProRule" id="PRU00076"/>
    </source>
</evidence>
<dbReference type="PROSITE" id="PS01186">
    <property type="entry name" value="EGF_2"/>
    <property type="match status" value="3"/>
</dbReference>
<dbReference type="FunFam" id="2.10.25.10:FF:000095">
    <property type="entry name" value="Notch, isoform B"/>
    <property type="match status" value="2"/>
</dbReference>
<dbReference type="PROSITE" id="PS00010">
    <property type="entry name" value="ASX_HYDROXYL"/>
    <property type="match status" value="1"/>
</dbReference>
<dbReference type="Proteomes" id="UP000499080">
    <property type="component" value="Unassembled WGS sequence"/>
</dbReference>
<evidence type="ECO:0000256" key="9">
    <source>
        <dbReference type="SAM" id="MobiDB-lite"/>
    </source>
</evidence>
<evidence type="ECO:0000256" key="10">
    <source>
        <dbReference type="SAM" id="Phobius"/>
    </source>
</evidence>
<feature type="region of interest" description="Disordered" evidence="9">
    <location>
        <begin position="848"/>
        <end position="966"/>
    </location>
</feature>
<feature type="transmembrane region" description="Helical" evidence="10">
    <location>
        <begin position="806"/>
        <end position="827"/>
    </location>
</feature>
<evidence type="ECO:0000256" key="7">
    <source>
        <dbReference type="ARBA" id="ARBA00023180"/>
    </source>
</evidence>
<dbReference type="OrthoDB" id="10040649at2759"/>
<dbReference type="InterPro" id="IPR000742">
    <property type="entry name" value="EGF"/>
</dbReference>
<feature type="domain" description="EGF-like" evidence="11">
    <location>
        <begin position="109"/>
        <end position="144"/>
    </location>
</feature>
<dbReference type="GO" id="GO:0005576">
    <property type="term" value="C:extracellular region"/>
    <property type="evidence" value="ECO:0007669"/>
    <property type="project" value="UniProtKB-SubCell"/>
</dbReference>
<keyword evidence="10" id="KW-0812">Transmembrane</keyword>
<dbReference type="Pfam" id="PF00008">
    <property type="entry name" value="EGF"/>
    <property type="match status" value="5"/>
</dbReference>
<dbReference type="Gene3D" id="2.10.25.10">
    <property type="entry name" value="Laminin"/>
    <property type="match status" value="8"/>
</dbReference>
<evidence type="ECO:0000256" key="5">
    <source>
        <dbReference type="ARBA" id="ARBA00022737"/>
    </source>
</evidence>
<keyword evidence="6 8" id="KW-1015">Disulfide bond</keyword>
<evidence type="ECO:0000256" key="4">
    <source>
        <dbReference type="ARBA" id="ARBA00022729"/>
    </source>
</evidence>
<keyword evidence="13" id="KW-1185">Reference proteome</keyword>
<evidence type="ECO:0000256" key="3">
    <source>
        <dbReference type="ARBA" id="ARBA00022536"/>
    </source>
</evidence>
<dbReference type="InterPro" id="IPR000152">
    <property type="entry name" value="EGF-type_Asp/Asn_hydroxyl_site"/>
</dbReference>
<dbReference type="SMART" id="SM00179">
    <property type="entry name" value="EGF_CA"/>
    <property type="match status" value="8"/>
</dbReference>
<dbReference type="AlphaFoldDB" id="A0A4Y2J4C1"/>
<keyword evidence="10" id="KW-1133">Transmembrane helix</keyword>
<dbReference type="FunFam" id="2.10.25.10:FF:000045">
    <property type="entry name" value="Slit guidance ligand 2"/>
    <property type="match status" value="1"/>
</dbReference>
<dbReference type="EMBL" id="BGPR01003200">
    <property type="protein sequence ID" value="GBM84967.1"/>
    <property type="molecule type" value="Genomic_DNA"/>
</dbReference>
<feature type="domain" description="EGF-like" evidence="11">
    <location>
        <begin position="1"/>
        <end position="34"/>
    </location>
</feature>
<dbReference type="CDD" id="cd00054">
    <property type="entry name" value="EGF_CA"/>
    <property type="match status" value="5"/>
</dbReference>
<feature type="disulfide bond" evidence="8">
    <location>
        <begin position="24"/>
        <end position="33"/>
    </location>
</feature>
<evidence type="ECO:0000256" key="2">
    <source>
        <dbReference type="ARBA" id="ARBA00022525"/>
    </source>
</evidence>
<keyword evidence="7" id="KW-0325">Glycoprotein</keyword>
<feature type="compositionally biased region" description="Basic and acidic residues" evidence="9">
    <location>
        <begin position="868"/>
        <end position="897"/>
    </location>
</feature>
<feature type="domain" description="EGF-like" evidence="11">
    <location>
        <begin position="72"/>
        <end position="108"/>
    </location>
</feature>
<dbReference type="GO" id="GO:0005509">
    <property type="term" value="F:calcium ion binding"/>
    <property type="evidence" value="ECO:0007669"/>
    <property type="project" value="InterPro"/>
</dbReference>
<comment type="subcellular location">
    <subcellularLocation>
        <location evidence="1">Secreted</location>
    </subcellularLocation>
</comment>
<feature type="disulfide bond" evidence="8">
    <location>
        <begin position="98"/>
        <end position="107"/>
    </location>
</feature>
<feature type="domain" description="EGF-like" evidence="11">
    <location>
        <begin position="36"/>
        <end position="69"/>
    </location>
</feature>
<evidence type="ECO:0000256" key="6">
    <source>
        <dbReference type="ARBA" id="ARBA00023157"/>
    </source>
</evidence>
<dbReference type="SUPFAM" id="SSF57196">
    <property type="entry name" value="EGF/Laminin"/>
    <property type="match status" value="6"/>
</dbReference>
<dbReference type="PANTHER" id="PTHR12916:SF13">
    <property type="entry name" value="SUSHI, VON WILLEBRAND FACTOR TYPE A, EGF AND PENTRAXIN DOMAIN-CONTAINING PROTEIN 1-LIKE"/>
    <property type="match status" value="1"/>
</dbReference>
<evidence type="ECO:0000313" key="13">
    <source>
        <dbReference type="Proteomes" id="UP000499080"/>
    </source>
</evidence>
<keyword evidence="3 8" id="KW-0245">EGF-like domain</keyword>
<accession>A0A4Y2J4C1</accession>
<feature type="domain" description="EGF-like" evidence="11">
    <location>
        <begin position="757"/>
        <end position="788"/>
    </location>
</feature>
<sequence length="966" mass="106600">PCTNNPCQNGGTCTVAGNTYKCACLENFSGDKCEIESDPCADNPCKNGGTCKANGKSYKCSCPENFSGDNCEIDPCTDNPCKNGGTCKVKGNSYKCDCPDNFLGDNCEKDPCTDDPCMNGGTCNVEGNSYKCACPDNFSGVNCETDNGDTDVCDRNPCENGGTCELESEKEYKCNCMIGFNGKNCHIIEWCETNKIICGNIPCQYDENTGSGFCFCEGGLYFDVKTKTCKELDKCLFQRIEGNCSGDHETCDKMGNCICEENYAYNDDLTACEPDFCWKKSSKPRCGSNMDCTEGDKSFACSCKEGYRQIGEKCVKIDKCAPGITNCQQVCKDGNCSCFSLFIENDDGYSCDPTTSDSECSLECGKGSCVKEGKNEKCICPQISHVYKNKTCIDKCEAKVLRNGECPEEVGCLSDEEHGYTCNCTGKYDFAEDGVHCKAKRMCSEGDGNEDCSLKGGLCEDDFASTKGYKCKCKFGYKENRKTHVCEHMCETADCEKKQALCIINADNKAECICPPLLVNDSNGICSQLAKYSYLGDFSVPRNKYEVVTAEDSGRIKRDTLADIDYAKLLKDFEDSMNNIFDGYEGTSLLNCTDEGDDWKCFLEMKLNKDPQGKIKIVSTPSVCLPLSDDSHCLIPPDFITRKRTANDAEVFHKTDPCDKGVTGKLCGDETECKVSAPSGFKCECKKGYLRRTSFVPAPNVLVDICEDVDECLNPAICPNTTTCSNRPGDYTCICKYGHRLEEGKSVKTDGCRAVCNPNPCVHGTCSVTGKDGFSCNCEGIYSGRFCNQTNNDITGTKKTGNKTSAIVGGILGAFLVVAIIVCIILFRRLQKQKSIDDTEEYVRQRKRGLASEMRKHDRRQQGNYDDVELRENERRPDRQTENQKPHLGRSTDDGDYRNGYSGVDKVFPKSHSSRHSAEEASRPSQRDDDKQELSRKPLSKSSDHRDIEMTGVSGMQYSNRGYEED</sequence>
<dbReference type="SMART" id="SM00181">
    <property type="entry name" value="EGF"/>
    <property type="match status" value="16"/>
</dbReference>
<dbReference type="InterPro" id="IPR001881">
    <property type="entry name" value="EGF-like_Ca-bd_dom"/>
</dbReference>
<dbReference type="PROSITE" id="PS01187">
    <property type="entry name" value="EGF_CA"/>
    <property type="match status" value="1"/>
</dbReference>
<dbReference type="GO" id="GO:0016318">
    <property type="term" value="P:ommatidial rotation"/>
    <property type="evidence" value="ECO:0007669"/>
    <property type="project" value="UniProtKB-ARBA"/>
</dbReference>